<accession>A0AAW1LSI6</accession>
<evidence type="ECO:0000256" key="1">
    <source>
        <dbReference type="SAM" id="MobiDB-lite"/>
    </source>
</evidence>
<evidence type="ECO:0000313" key="3">
    <source>
        <dbReference type="Proteomes" id="UP001458880"/>
    </source>
</evidence>
<name>A0AAW1LSI6_POPJA</name>
<gene>
    <name evidence="2" type="ORF">QE152_g10047</name>
</gene>
<dbReference type="AlphaFoldDB" id="A0AAW1LSI6"/>
<protein>
    <submittedName>
        <fullName evidence="2">Uncharacterized protein</fullName>
    </submittedName>
</protein>
<feature type="region of interest" description="Disordered" evidence="1">
    <location>
        <begin position="51"/>
        <end position="70"/>
    </location>
</feature>
<keyword evidence="3" id="KW-1185">Reference proteome</keyword>
<dbReference type="EMBL" id="JASPKY010000089">
    <property type="protein sequence ID" value="KAK9738168.1"/>
    <property type="molecule type" value="Genomic_DNA"/>
</dbReference>
<dbReference type="Proteomes" id="UP001458880">
    <property type="component" value="Unassembled WGS sequence"/>
</dbReference>
<organism evidence="2 3">
    <name type="scientific">Popillia japonica</name>
    <name type="common">Japanese beetle</name>
    <dbReference type="NCBI Taxonomy" id="7064"/>
    <lineage>
        <taxon>Eukaryota</taxon>
        <taxon>Metazoa</taxon>
        <taxon>Ecdysozoa</taxon>
        <taxon>Arthropoda</taxon>
        <taxon>Hexapoda</taxon>
        <taxon>Insecta</taxon>
        <taxon>Pterygota</taxon>
        <taxon>Neoptera</taxon>
        <taxon>Endopterygota</taxon>
        <taxon>Coleoptera</taxon>
        <taxon>Polyphaga</taxon>
        <taxon>Scarabaeiformia</taxon>
        <taxon>Scarabaeidae</taxon>
        <taxon>Rutelinae</taxon>
        <taxon>Popillia</taxon>
    </lineage>
</organism>
<comment type="caution">
    <text evidence="2">The sequence shown here is derived from an EMBL/GenBank/DDBJ whole genome shotgun (WGS) entry which is preliminary data.</text>
</comment>
<reference evidence="2 3" key="1">
    <citation type="journal article" date="2024" name="BMC Genomics">
        <title>De novo assembly and annotation of Popillia japonica's genome with initial clues to its potential as an invasive pest.</title>
        <authorList>
            <person name="Cucini C."/>
            <person name="Boschi S."/>
            <person name="Funari R."/>
            <person name="Cardaioli E."/>
            <person name="Iannotti N."/>
            <person name="Marturano G."/>
            <person name="Paoli F."/>
            <person name="Bruttini M."/>
            <person name="Carapelli A."/>
            <person name="Frati F."/>
            <person name="Nardi F."/>
        </authorList>
    </citation>
    <scope>NUCLEOTIDE SEQUENCE [LARGE SCALE GENOMIC DNA]</scope>
    <source>
        <strain evidence="2">DMR45628</strain>
    </source>
</reference>
<evidence type="ECO:0000313" key="2">
    <source>
        <dbReference type="EMBL" id="KAK9738168.1"/>
    </source>
</evidence>
<sequence length="112" mass="11205">MPAGSPITVVIPSTTGLNAGWISNHGGDSESVRRPGRSIIRGALTPSVKRLQSAGTGSSGGCRSAGTGSSGGCRLCLSSRRESCTEASSVCRVPGQGVAAAVGSAYRRDANR</sequence>
<proteinExistence type="predicted"/>